<organism evidence="5 6">
    <name type="scientific">Caulobacter phage Cd1</name>
    <dbReference type="NCBI Taxonomy" id="718008"/>
    <lineage>
        <taxon>Viruses</taxon>
        <taxon>Duplodnaviria</taxon>
        <taxon>Heunggongvirae</taxon>
        <taxon>Uroviricota</taxon>
        <taxon>Caudoviricetes</taxon>
        <taxon>Autographivirales</taxon>
        <taxon>Autonotataviridae</taxon>
        <taxon>Conareevirus</taxon>
        <taxon>Conareevirus Cd1</taxon>
    </lineage>
</organism>
<sequence length="679" mass="71348">MATDPMLDPDYKYSINKFTGNGSKTSWDLNFSGGYIRREHVKAYTEAADGQITELSFTWSGPNTIVITPPVANGLRLFVYRDTPKNGPLVDFTDGAIINEYDLDMLARQTVFATAEMVDRFADVAIQADGATVTATEALVKASAAQVDVAAATTASQAALTTAQSANTKATSAETKANSAVSTAGSANSKADQAISTANLADGKATSALSQSGTASSQSAEAKVDAAAAVATASQANARALNAETVAGQASVTASSAEGTAVQVRTEFDDLRETVEEIAGGGLSNFVKTNSENRFTEVQRFSATGKPGLEIWDSTTFDNAAIRFGPRGGVSFAEGGVWGNGSFANLKDALYKDRAGSLPSLTFTGTALQSTIVPSDTSLRITVGTRMFKMTSSGNLSVGGTFYADTNKPVWHSGNLNPASFALAGHTHSWGEIQGKPTTFPPSVHDHPQYALNSDAVLISATNLGKTGNSPLISGTREASWWGDLPNGYNVMTNLSTTSGSPLNGYGYFFKMARRDNSNGWTGLWANHSSSNRRLFVGNAQTGSEYGKWAEVWTSENLATPVQKSSDSAAGALLGITADPKLAFSPDLGSTWYNTAIQNRDSSFRDVTVSRGDGTGALFMGGGAFIFHNTAGIYEFGGNKDLQLGGTARLRYGGGRQPRITVQSNAPTAELVVGDLWAW</sequence>
<dbReference type="Proteomes" id="UP000373977">
    <property type="component" value="Segment"/>
</dbReference>
<feature type="domain" description="Bacteriophage T7 tail fibre protein-like N-terminal" evidence="4">
    <location>
        <begin position="13"/>
        <end position="131"/>
    </location>
</feature>
<evidence type="ECO:0000256" key="3">
    <source>
        <dbReference type="ARBA" id="ARBA00022844"/>
    </source>
</evidence>
<keyword evidence="3" id="KW-0946">Virion</keyword>
<proteinExistence type="predicted"/>
<dbReference type="GO" id="GO:0098015">
    <property type="term" value="C:virus tail"/>
    <property type="evidence" value="ECO:0007669"/>
    <property type="project" value="UniProtKB-KW"/>
</dbReference>
<evidence type="ECO:0000313" key="6">
    <source>
        <dbReference type="Proteomes" id="UP000373977"/>
    </source>
</evidence>
<keyword evidence="2" id="KW-1227">Viral tail protein</keyword>
<keyword evidence="6" id="KW-1185">Reference proteome</keyword>
<accession>F1ADS2</accession>
<evidence type="ECO:0000256" key="1">
    <source>
        <dbReference type="ARBA" id="ARBA00004328"/>
    </source>
</evidence>
<comment type="subcellular location">
    <subcellularLocation>
        <location evidence="1">Virion</location>
    </subcellularLocation>
</comment>
<dbReference type="InterPro" id="IPR005604">
    <property type="entry name" value="Phage_T7_tail_fibre-like_N"/>
</dbReference>
<dbReference type="Pfam" id="PF03906">
    <property type="entry name" value="Phage_T7_tail"/>
    <property type="match status" value="1"/>
</dbReference>
<name>F1ADS2_9CAUD</name>
<protein>
    <submittedName>
        <fullName evidence="5">Tail fiber protein</fullName>
    </submittedName>
</protein>
<evidence type="ECO:0000256" key="2">
    <source>
        <dbReference type="ARBA" id="ARBA00022732"/>
    </source>
</evidence>
<reference evidence="5 6" key="1">
    <citation type="submission" date="2010-01" db="EMBL/GenBank/DDBJ databases">
        <authorList>
            <person name="Kropinski A.M."/>
            <person name="Agwai U."/>
            <person name="Lingohr E.J."/>
            <person name="Poindexter J.S."/>
            <person name="Wright E.R."/>
        </authorList>
    </citation>
    <scope>NUCLEOTIDE SEQUENCE [LARGE SCALE GENOMIC DNA]</scope>
</reference>
<dbReference type="EMBL" id="GU393987">
    <property type="protein sequence ID" value="ADD21674.1"/>
    <property type="molecule type" value="Genomic_DNA"/>
</dbReference>
<evidence type="ECO:0000259" key="4">
    <source>
        <dbReference type="Pfam" id="PF03906"/>
    </source>
</evidence>
<evidence type="ECO:0000313" key="5">
    <source>
        <dbReference type="EMBL" id="ADD21674.1"/>
    </source>
</evidence>